<evidence type="ECO:0008006" key="3">
    <source>
        <dbReference type="Google" id="ProtNLM"/>
    </source>
</evidence>
<dbReference type="SUPFAM" id="SSF48403">
    <property type="entry name" value="Ankyrin repeat"/>
    <property type="match status" value="1"/>
</dbReference>
<reference evidence="1 2" key="1">
    <citation type="submission" date="2017-12" db="EMBL/GenBank/DDBJ databases">
        <title>Genome sequence of the mycotoxigenic crop pathogen Fusarium proliferatum, strain ITEM 2341 from Date Palm.</title>
        <authorList>
            <person name="Almiman B.F."/>
            <person name="Shittu T.A."/>
            <person name="Muthumeenakshi S."/>
            <person name="Baroncelli R."/>
            <person name="Sreenivasaprasada S."/>
        </authorList>
    </citation>
    <scope>NUCLEOTIDE SEQUENCE [LARGE SCALE GENOMIC DNA]</scope>
    <source>
        <strain evidence="1 2">ITEM 2341</strain>
    </source>
</reference>
<dbReference type="InterPro" id="IPR036770">
    <property type="entry name" value="Ankyrin_rpt-contain_sf"/>
</dbReference>
<dbReference type="Gene3D" id="1.25.40.20">
    <property type="entry name" value="Ankyrin repeat-containing domain"/>
    <property type="match status" value="1"/>
</dbReference>
<evidence type="ECO:0000313" key="1">
    <source>
        <dbReference type="EMBL" id="RBA12600.1"/>
    </source>
</evidence>
<protein>
    <recommendedName>
        <fullName evidence="3">Fungal N-terminal domain-containing protein</fullName>
    </recommendedName>
</protein>
<dbReference type="Proteomes" id="UP000251714">
    <property type="component" value="Unassembled WGS sequence"/>
</dbReference>
<name>A0A365MVM1_GIBIN</name>
<proteinExistence type="predicted"/>
<accession>A0A365MVM1</accession>
<dbReference type="EMBL" id="PKMI01000039">
    <property type="protein sequence ID" value="RBA12600.1"/>
    <property type="molecule type" value="Genomic_DNA"/>
</dbReference>
<gene>
    <name evidence="1" type="ORF">FPRO05_04050</name>
</gene>
<comment type="caution">
    <text evidence="1">The sequence shown here is derived from an EMBL/GenBank/DDBJ whole genome shotgun (WGS) entry which is preliminary data.</text>
</comment>
<organism evidence="1 2">
    <name type="scientific">Gibberella intermedia</name>
    <name type="common">Bulb rot disease fungus</name>
    <name type="synonym">Fusarium proliferatum</name>
    <dbReference type="NCBI Taxonomy" id="948311"/>
    <lineage>
        <taxon>Eukaryota</taxon>
        <taxon>Fungi</taxon>
        <taxon>Dikarya</taxon>
        <taxon>Ascomycota</taxon>
        <taxon>Pezizomycotina</taxon>
        <taxon>Sordariomycetes</taxon>
        <taxon>Hypocreomycetidae</taxon>
        <taxon>Hypocreales</taxon>
        <taxon>Nectriaceae</taxon>
        <taxon>Fusarium</taxon>
        <taxon>Fusarium fujikuroi species complex</taxon>
    </lineage>
</organism>
<sequence length="1610" mass="182691">MAEAFGIAGSAFRTVSLGLQLFTEISKYLNSVEGRDEDLERAKNYARDFQSSLIALETWASNTRISDDDLERAISQGQANCEMAINDLSKTISDLKGQDPIPDNRTSKARFLYVKLKYPFKKQNLENLEKQLFNTISILQFALTILQVRNVYVTQMSIQGIHQILGNILTRLPEPNRDNCNNLPVNAIENIIETTVESDICLRDSTSNAPMSGIQSTRYQNGSFWAMNSLCVCRKTCKRRERRQWGPFIVENEMSFTDYHSPGCSLSTQQPLKQQTKRTLKFPIPFVESRWRNASHFSLFFTAGTGGMDFGQSLAWVETVDRSQSPSFKIVEVAMELQHLPTDHDRETLLLSCYRRLKWCFANKRASITDVDKSGRSIVDHVTCLTSVFPSGENCFVDEALRVFCMLSTFINPATHPESRTRRSGEMISSLLSSCGDSAGQDCKSPFLYNSLREQFQLVRDFPEISNYLEFGQLSRFVLMEDQDGVQDFVEKHPLSINEINHLGQTPVHIAVQTQNAAILRVLVNHADHKVLNAKDNNGHYAIDHAIDALCHARKSKKELGSTVCNGCEVLNLLLHSESAIFTNSVQLAMQLPWSHDTLICIQGQKNIIQNLASRRKELKALAQRELTPTERQKLKFCQPGILDQNAAQTQRLLEAKECHVPIRLRVYDNIQGPEDSRSVYMLMSHGEVAEFALQSGFIIPMTLFDDVFHSLAEWLSSSHSSPRHQDFLFSSFISWLVDRGGDLRSTVPTLWGRTTAAHYFMAYLGTCVYSFRVGLRVPLSPKVSTIVFEEDNIDDCRCQCSPKGCTPLTKLIAAMNWQKTWVLKFGIAQTISVVLEHFEYMCDLLRHLGYDVAKEQWFDRAALRHATEACGPISTEDRHEIEEEDSSQLKLFEKLIMDFERERGNYADLLTFAREYWAPKIEAVYREVDSYILIETQVQSAEAVGVVWECHGPQLPSPGDILPVDTETEEEISELEKMLRSLKLKDILATCALVAFQRAPAQCTAIMSREPPPWRGVRTVIEGKKAKLMLGNNEVIAETVGKLKGGGYFDSNQNSKGEWVIAKVFNRGTLLWDKDNICPGENVEQSMHVHYCEESYDYGAPRRLLVGYSAYTLEPVLASIDLETFYISEDMNDNHLTGLKFEATTEGFLKGEEVILHHSLTVPGNIRALKLLLLGNDWRKAFHEGDLTVEAAKDLAFQSAQSLYHGQAPVTLARIQPATTAQVPNHEKPNLKRTVIHDQPYGPENLQLHEVLPGNGSIWFNGPQGFVYKAPYISNTRYPKRLYHELAIFAKSHSSDRFNATAMLFAVQLWCDIKGHPNKMLEKCVEEPLPSVSLAVFIVYFEHWLKIHEHLQCLSFIHPFRLIHLLYWNDILQPFNNEEAFSVKENAIDPWRVRQYVQDARAMDPKISVTERVDLYPFMISGSKMVRPQDIPNKFRLSETRQAMIGMPDLRVLGSPSYQTKDSETIAIIMPEPIARITFVQEISDEETLTSLFEATGAGPTLQFGDSLKSGTIWTHDFQVYTMPSDVAIEAYFKRNMIDAWSRLLDRRMAWLETLGVLGKVRVRAGEDGLPGYHGMPLENDGCYLDEAYSGRMVQRALEDPRNRPDYGS</sequence>
<evidence type="ECO:0000313" key="2">
    <source>
        <dbReference type="Proteomes" id="UP000251714"/>
    </source>
</evidence>